<evidence type="ECO:0000256" key="1">
    <source>
        <dbReference type="SAM" id="MobiDB-lite"/>
    </source>
</evidence>
<proteinExistence type="predicted"/>
<accession>A0A5B7DPS8</accession>
<evidence type="ECO:0000313" key="2">
    <source>
        <dbReference type="EMBL" id="MPC22963.1"/>
    </source>
</evidence>
<protein>
    <submittedName>
        <fullName evidence="2">Uncharacterized protein</fullName>
    </submittedName>
</protein>
<sequence length="120" mass="12896">MYSMPSGNIHGQVRKSSVSCVCRLEEVSCVSQRLRKVSVSSACSVSCVWCVSPNGSVLSYSGRCEQCGDDATTLRRGTSSRTLCLQPAGRTSHPPSDFLSQVGLSSLTPRRPRVPFNPVS</sequence>
<keyword evidence="3" id="KW-1185">Reference proteome</keyword>
<feature type="region of interest" description="Disordered" evidence="1">
    <location>
        <begin position="85"/>
        <end position="120"/>
    </location>
</feature>
<gene>
    <name evidence="2" type="ORF">E2C01_015995</name>
</gene>
<dbReference type="AlphaFoldDB" id="A0A5B7DPS8"/>
<feature type="compositionally biased region" description="Polar residues" evidence="1">
    <location>
        <begin position="98"/>
        <end position="108"/>
    </location>
</feature>
<evidence type="ECO:0000313" key="3">
    <source>
        <dbReference type="Proteomes" id="UP000324222"/>
    </source>
</evidence>
<dbReference type="EMBL" id="VSRR010001149">
    <property type="protein sequence ID" value="MPC22963.1"/>
    <property type="molecule type" value="Genomic_DNA"/>
</dbReference>
<reference evidence="2 3" key="1">
    <citation type="submission" date="2019-05" db="EMBL/GenBank/DDBJ databases">
        <title>Another draft genome of Portunus trituberculatus and its Hox gene families provides insights of decapod evolution.</title>
        <authorList>
            <person name="Jeong J.-H."/>
            <person name="Song I."/>
            <person name="Kim S."/>
            <person name="Choi T."/>
            <person name="Kim D."/>
            <person name="Ryu S."/>
            <person name="Kim W."/>
        </authorList>
    </citation>
    <scope>NUCLEOTIDE SEQUENCE [LARGE SCALE GENOMIC DNA]</scope>
    <source>
        <tissue evidence="2">Muscle</tissue>
    </source>
</reference>
<comment type="caution">
    <text evidence="2">The sequence shown here is derived from an EMBL/GenBank/DDBJ whole genome shotgun (WGS) entry which is preliminary data.</text>
</comment>
<dbReference type="Proteomes" id="UP000324222">
    <property type="component" value="Unassembled WGS sequence"/>
</dbReference>
<name>A0A5B7DPS8_PORTR</name>
<organism evidence="2 3">
    <name type="scientific">Portunus trituberculatus</name>
    <name type="common">Swimming crab</name>
    <name type="synonym">Neptunus trituberculatus</name>
    <dbReference type="NCBI Taxonomy" id="210409"/>
    <lineage>
        <taxon>Eukaryota</taxon>
        <taxon>Metazoa</taxon>
        <taxon>Ecdysozoa</taxon>
        <taxon>Arthropoda</taxon>
        <taxon>Crustacea</taxon>
        <taxon>Multicrustacea</taxon>
        <taxon>Malacostraca</taxon>
        <taxon>Eumalacostraca</taxon>
        <taxon>Eucarida</taxon>
        <taxon>Decapoda</taxon>
        <taxon>Pleocyemata</taxon>
        <taxon>Brachyura</taxon>
        <taxon>Eubrachyura</taxon>
        <taxon>Portunoidea</taxon>
        <taxon>Portunidae</taxon>
        <taxon>Portuninae</taxon>
        <taxon>Portunus</taxon>
    </lineage>
</organism>